<dbReference type="Pfam" id="PF04434">
    <property type="entry name" value="SWIM"/>
    <property type="match status" value="1"/>
</dbReference>
<protein>
    <submittedName>
        <fullName evidence="4">Zinc finger SWIM domain-containing protein 1</fullName>
    </submittedName>
</protein>
<keyword evidence="1" id="KW-0862">Zinc</keyword>
<dbReference type="InterPro" id="IPR048324">
    <property type="entry name" value="ZSWIM1-3_RNaseH-like"/>
</dbReference>
<dbReference type="GO" id="GO:0008270">
    <property type="term" value="F:zinc ion binding"/>
    <property type="evidence" value="ECO:0007669"/>
    <property type="project" value="UniProtKB-KW"/>
</dbReference>
<dbReference type="Pfam" id="PF19286">
    <property type="entry name" value="ZSWIM1-3_C"/>
    <property type="match status" value="1"/>
</dbReference>
<feature type="region of interest" description="Disordered" evidence="2">
    <location>
        <begin position="296"/>
        <end position="318"/>
    </location>
</feature>
<gene>
    <name evidence="4" type="ORF">GRJ2_002197300</name>
</gene>
<dbReference type="AlphaFoldDB" id="A0ABC9XI27"/>
<dbReference type="InterPro" id="IPR045563">
    <property type="entry name" value="ZSWIM1/3_C"/>
</dbReference>
<dbReference type="InterPro" id="IPR048326">
    <property type="entry name" value="ZSWIM1-3_helical"/>
</dbReference>
<evidence type="ECO:0000259" key="3">
    <source>
        <dbReference type="PROSITE" id="PS50966"/>
    </source>
</evidence>
<evidence type="ECO:0000313" key="5">
    <source>
        <dbReference type="Proteomes" id="UP001623348"/>
    </source>
</evidence>
<feature type="domain" description="SWIM-type" evidence="3">
    <location>
        <begin position="442"/>
        <end position="475"/>
    </location>
</feature>
<dbReference type="PANTHER" id="PTHR31569">
    <property type="entry name" value="SWIM-TYPE DOMAIN-CONTAINING PROTEIN"/>
    <property type="match status" value="1"/>
</dbReference>
<name>A0ABC9XI27_GRUJA</name>
<dbReference type="PANTHER" id="PTHR31569:SF0">
    <property type="entry name" value="ZINC FINGER SWIM DOMAIN-CONTAINING PROTEIN 1"/>
    <property type="match status" value="1"/>
</dbReference>
<dbReference type="InterPro" id="IPR052579">
    <property type="entry name" value="Zinc_finger_SWIM"/>
</dbReference>
<evidence type="ECO:0000256" key="2">
    <source>
        <dbReference type="SAM" id="MobiDB-lite"/>
    </source>
</evidence>
<proteinExistence type="predicted"/>
<accession>A0ABC9XI27</accession>
<dbReference type="InterPro" id="IPR007527">
    <property type="entry name" value="Znf_SWIM"/>
</dbReference>
<keyword evidence="1" id="KW-0863">Zinc-finger</keyword>
<evidence type="ECO:0000256" key="1">
    <source>
        <dbReference type="PROSITE-ProRule" id="PRU00325"/>
    </source>
</evidence>
<dbReference type="Pfam" id="PF21056">
    <property type="entry name" value="ZSWIM1-3_RNaseH-like"/>
    <property type="match status" value="1"/>
</dbReference>
<dbReference type="Pfam" id="PF21600">
    <property type="entry name" value="ZSWIM1-3_helical"/>
    <property type="match status" value="1"/>
</dbReference>
<evidence type="ECO:0000313" key="4">
    <source>
        <dbReference type="EMBL" id="GAB0197320.1"/>
    </source>
</evidence>
<comment type="caution">
    <text evidence="4">The sequence shown here is derived from an EMBL/GenBank/DDBJ whole genome shotgun (WGS) entry which is preliminary data.</text>
</comment>
<organism evidence="4 5">
    <name type="scientific">Grus japonensis</name>
    <name type="common">Japanese crane</name>
    <name type="synonym">Red-crowned crane</name>
    <dbReference type="NCBI Taxonomy" id="30415"/>
    <lineage>
        <taxon>Eukaryota</taxon>
        <taxon>Metazoa</taxon>
        <taxon>Chordata</taxon>
        <taxon>Craniata</taxon>
        <taxon>Vertebrata</taxon>
        <taxon>Euteleostomi</taxon>
        <taxon>Archelosauria</taxon>
        <taxon>Archosauria</taxon>
        <taxon>Dinosauria</taxon>
        <taxon>Saurischia</taxon>
        <taxon>Theropoda</taxon>
        <taxon>Coelurosauria</taxon>
        <taxon>Aves</taxon>
        <taxon>Neognathae</taxon>
        <taxon>Neoaves</taxon>
        <taxon>Gruiformes</taxon>
        <taxon>Gruidae</taxon>
        <taxon>Grus</taxon>
    </lineage>
</organism>
<feature type="compositionally biased region" description="Polar residues" evidence="2">
    <location>
        <begin position="297"/>
        <end position="309"/>
    </location>
</feature>
<keyword evidence="1" id="KW-0479">Metal-binding</keyword>
<dbReference type="PROSITE" id="PS50966">
    <property type="entry name" value="ZF_SWIM"/>
    <property type="match status" value="1"/>
</dbReference>
<dbReference type="Proteomes" id="UP001623348">
    <property type="component" value="Unassembled WGS sequence"/>
</dbReference>
<dbReference type="EMBL" id="BAAFJT010000017">
    <property type="protein sequence ID" value="GAB0197320.1"/>
    <property type="molecule type" value="Genomic_DNA"/>
</dbReference>
<reference evidence="4 5" key="1">
    <citation type="submission" date="2024-06" db="EMBL/GenBank/DDBJ databases">
        <title>The draft genome of Grus japonensis, version 3.</title>
        <authorList>
            <person name="Nabeshima K."/>
            <person name="Suzuki S."/>
            <person name="Onuma M."/>
        </authorList>
    </citation>
    <scope>NUCLEOTIDE SEQUENCE [LARGE SCALE GENOMIC DNA]</scope>
    <source>
        <strain evidence="4 5">451A</strain>
    </source>
</reference>
<keyword evidence="5" id="KW-1185">Reference proteome</keyword>
<sequence>MAQALPGPGRGSLVTYELGAGGSMASVSFQSAAMGSVFAHFPRALLVHRATGPAGRALYVFLVAEPAPTLQGGMTRVVHLAVPRDESAGSLARMYGAFRAFNPAWAETRLLLVGPGLPQQPALVQAFPTAEVQLSIFHLCKRLQQQIQQLALEGRTERLILAALSDTMCAATESSRRKTHALLRDLMMPDLPQLHIHWLLNDEIWAAHRERSWGQSSDYFRDLELVTQGLSQVFSAGLSLESCITSLAQHYQKCVSKSPPDALMHSAPHPDHHAAWGASQSLPASGLPLASLACQGKPSQNSVHASPTTAAAQQQPVEASLTAAKSPVIVLQSPPEAPLLPTALQPEAPQALLLQSEPVSPQSLLHPSSPVAKLEAMENLEGDSEEEINRRTEECIKQSLSDICTDPAAQLCLSEFAVVQKSVQLIGTGEDALSIQVLEDAHRVDLKGLSSCTCHFNQVFQLPCRHILAVLNSDRKTLQPEMLSRQWQKGCDACQAGQDSADGLLEVLKSSWNESLDKSLVASFLTAEISRLLTHCSGEEFEHRYRTLRELADSWIGPYVKVKL</sequence>